<dbReference type="AlphaFoldDB" id="A0A238VEL5"/>
<protein>
    <submittedName>
        <fullName evidence="1">Protein gp37</fullName>
    </submittedName>
</protein>
<dbReference type="EMBL" id="FZNT01000001">
    <property type="protein sequence ID" value="SNR32608.1"/>
    <property type="molecule type" value="Genomic_DNA"/>
</dbReference>
<dbReference type="Proteomes" id="UP000198384">
    <property type="component" value="Unassembled WGS sequence"/>
</dbReference>
<dbReference type="OrthoDB" id="9787478at2"/>
<evidence type="ECO:0000313" key="1">
    <source>
        <dbReference type="EMBL" id="SNR32608.1"/>
    </source>
</evidence>
<sequence>MSKTTIEWTQVVWNPTTGCTECSAGCANCYAKIMSKRLQAMGQIKYKDNFEVRIHPSELERPYKWKKPRVVFVNSMSDLFHKEVPLEFIKQVFKVMNENLQHTFQVLTKRAERLFELHEELEWTSNIWMGVSVENQKVMDRIDFLRSTDAQTKFLSLEPLLGALPNMNLSGIDWAIVGGESGPKSRPIEKSWVEDIQLQCKEQKTAFFFKQWGGKNKKKAGRLLNGKTYDEMPVIFNQSA</sequence>
<reference evidence="1 2" key="1">
    <citation type="submission" date="2017-06" db="EMBL/GenBank/DDBJ databases">
        <authorList>
            <person name="Kim H.J."/>
            <person name="Triplett B.A."/>
        </authorList>
    </citation>
    <scope>NUCLEOTIDE SEQUENCE [LARGE SCALE GENOMIC DNA]</scope>
    <source>
        <strain evidence="1 2">DSM 29150</strain>
    </source>
</reference>
<gene>
    <name evidence="1" type="ORF">SAMN06265371_101291</name>
</gene>
<proteinExistence type="predicted"/>
<dbReference type="Pfam" id="PF07505">
    <property type="entry name" value="DUF5131"/>
    <property type="match status" value="1"/>
</dbReference>
<name>A0A238VEL5_9FLAO</name>
<accession>A0A238VEL5</accession>
<dbReference type="RefSeq" id="WP_089379952.1">
    <property type="nucleotide sequence ID" value="NZ_FZNT01000001.1"/>
</dbReference>
<organism evidence="1 2">
    <name type="scientific">Lutibacter agarilyticus</name>
    <dbReference type="NCBI Taxonomy" id="1109740"/>
    <lineage>
        <taxon>Bacteria</taxon>
        <taxon>Pseudomonadati</taxon>
        <taxon>Bacteroidota</taxon>
        <taxon>Flavobacteriia</taxon>
        <taxon>Flavobacteriales</taxon>
        <taxon>Flavobacteriaceae</taxon>
        <taxon>Lutibacter</taxon>
    </lineage>
</organism>
<evidence type="ECO:0000313" key="2">
    <source>
        <dbReference type="Proteomes" id="UP000198384"/>
    </source>
</evidence>
<dbReference type="InterPro" id="IPR011101">
    <property type="entry name" value="DUF5131"/>
</dbReference>
<keyword evidence="2" id="KW-1185">Reference proteome</keyword>